<dbReference type="InterPro" id="IPR045892">
    <property type="entry name" value="CrtISO-like"/>
</dbReference>
<name>A0ABV4BCW6_9GAMM</name>
<dbReference type="InterPro" id="IPR002937">
    <property type="entry name" value="Amino_oxidase"/>
</dbReference>
<evidence type="ECO:0000313" key="3">
    <source>
        <dbReference type="Proteomes" id="UP001564408"/>
    </source>
</evidence>
<dbReference type="Gene3D" id="3.50.50.60">
    <property type="entry name" value="FAD/NAD(P)-binding domain"/>
    <property type="match status" value="1"/>
</dbReference>
<dbReference type="PANTHER" id="PTHR46313">
    <property type="match status" value="1"/>
</dbReference>
<dbReference type="SUPFAM" id="SSF51905">
    <property type="entry name" value="FAD/NAD(P)-binding domain"/>
    <property type="match status" value="1"/>
</dbReference>
<gene>
    <name evidence="2" type="ORF">ABC977_02060</name>
</gene>
<accession>A0ABV4BCW6</accession>
<dbReference type="RefSeq" id="WP_369665572.1">
    <property type="nucleotide sequence ID" value="NZ_JBDKXB010000002.1"/>
</dbReference>
<evidence type="ECO:0000313" key="2">
    <source>
        <dbReference type="EMBL" id="MEY6431187.1"/>
    </source>
</evidence>
<dbReference type="Proteomes" id="UP001564408">
    <property type="component" value="Unassembled WGS sequence"/>
</dbReference>
<sequence>MPDADVIVVGSGVGGLVAAGLLARHGRRVLVCESHRVAGGATHGFEHRGFHFDAGPSFFWGLGNPASLNPVSQVLAALGESLDSVGYDPLNVYHLPEGRFPAHRRGIDYRAAIAGFSPRGAVEFQAFEGRLLDLYQALKAIPIMSLRADWRLLPYLMRHHPLPLLRLTPRLRAIYSSVGQLMDRCVTDPWTRRLIDLECFLITTLKAHDTPTPEMAVIFGERDQIEVDYPRGGTQAIAAALVRALERWGGTLRTRAHVQRILVEQGRVRGVRLRNGEELRAPIVISNATLWDTLETLLAPTDVPAAYRAAALRTPTASSFLHLHLGIRADGLTGLHPQHVIVQDPDRDIRVPGNVCMISIPTLLDPSLAPPGHHAIHAFTLEPWEGWQRGEGYRARKQERAQIIFRALTRLIPDLRERIVVEMIGTPLTHARYLRRHRGTYGPLIRAADGLFPSCRTPVTGLYRVGDSTRPGVGVPAVAASGILCANTLLGMDEVASLL</sequence>
<organism evidence="2 3">
    <name type="scientific">Thioalkalicoccus limnaeus</name>
    <dbReference type="NCBI Taxonomy" id="120681"/>
    <lineage>
        <taxon>Bacteria</taxon>
        <taxon>Pseudomonadati</taxon>
        <taxon>Pseudomonadota</taxon>
        <taxon>Gammaproteobacteria</taxon>
        <taxon>Chromatiales</taxon>
        <taxon>Chromatiaceae</taxon>
        <taxon>Thioalkalicoccus</taxon>
    </lineage>
</organism>
<keyword evidence="3" id="KW-1185">Reference proteome</keyword>
<dbReference type="PANTHER" id="PTHR46313:SF3">
    <property type="entry name" value="PROLYCOPENE ISOMERASE, CHLOROPLASTIC"/>
    <property type="match status" value="1"/>
</dbReference>
<dbReference type="Pfam" id="PF01593">
    <property type="entry name" value="Amino_oxidase"/>
    <property type="match status" value="1"/>
</dbReference>
<evidence type="ECO:0000259" key="1">
    <source>
        <dbReference type="Pfam" id="PF01593"/>
    </source>
</evidence>
<protein>
    <submittedName>
        <fullName evidence="2">NAD(P)/FAD-dependent oxidoreductase</fullName>
    </submittedName>
</protein>
<proteinExistence type="predicted"/>
<feature type="domain" description="Amine oxidase" evidence="1">
    <location>
        <begin position="14"/>
        <end position="489"/>
    </location>
</feature>
<dbReference type="InterPro" id="IPR036188">
    <property type="entry name" value="FAD/NAD-bd_sf"/>
</dbReference>
<reference evidence="2 3" key="1">
    <citation type="submission" date="2024-05" db="EMBL/GenBank/DDBJ databases">
        <title>Genome Sequence and Characterization of the New Strain Purple Sulfur Bacterium of Genus Thioalkalicoccus.</title>
        <authorList>
            <person name="Bryantseva I.A."/>
            <person name="Kyndt J.A."/>
            <person name="Imhoff J.F."/>
        </authorList>
    </citation>
    <scope>NUCLEOTIDE SEQUENCE [LARGE SCALE GENOMIC DNA]</scope>
    <source>
        <strain evidence="2 3">Um2</strain>
    </source>
</reference>
<dbReference type="EMBL" id="JBDKXB010000002">
    <property type="protein sequence ID" value="MEY6431187.1"/>
    <property type="molecule type" value="Genomic_DNA"/>
</dbReference>
<comment type="caution">
    <text evidence="2">The sequence shown here is derived from an EMBL/GenBank/DDBJ whole genome shotgun (WGS) entry which is preliminary data.</text>
</comment>
<dbReference type="Gene3D" id="3.90.660.50">
    <property type="match status" value="1"/>
</dbReference>